<protein>
    <recommendedName>
        <fullName evidence="2">Tc1-like transposase DDE domain-containing protein</fullName>
    </recommendedName>
</protein>
<sequence>MAALKSIRARTPGQRTDLRDPGQPVHHKGADIRRWAKKNKVELCFTPTYASWANPIEAHFGPLRQFIIANSNHPNHTVQTWALHAHLRWRNANARHRSMFADQRRERARIRSEKAIRWGGQPLVQAA</sequence>
<comment type="caution">
    <text evidence="3">The sequence shown here is derived from an EMBL/GenBank/DDBJ whole genome shotgun (WGS) entry which is preliminary data.</text>
</comment>
<name>A0A918YRJ5_9ACTN</name>
<feature type="domain" description="Tc1-like transposase DDE" evidence="2">
    <location>
        <begin position="27"/>
        <end position="74"/>
    </location>
</feature>
<evidence type="ECO:0000313" key="4">
    <source>
        <dbReference type="Proteomes" id="UP000655443"/>
    </source>
</evidence>
<proteinExistence type="predicted"/>
<dbReference type="EMBL" id="BMVG01000041">
    <property type="protein sequence ID" value="GHE13420.1"/>
    <property type="molecule type" value="Genomic_DNA"/>
</dbReference>
<reference evidence="3" key="2">
    <citation type="submission" date="2020-09" db="EMBL/GenBank/DDBJ databases">
        <authorList>
            <person name="Sun Q."/>
            <person name="Ohkuma M."/>
        </authorList>
    </citation>
    <scope>NUCLEOTIDE SEQUENCE</scope>
    <source>
        <strain evidence="3">JCM 4714</strain>
    </source>
</reference>
<dbReference type="InterPro" id="IPR038717">
    <property type="entry name" value="Tc1-like_DDE_dom"/>
</dbReference>
<organism evidence="3 4">
    <name type="scientific">Streptomyces alanosinicus</name>
    <dbReference type="NCBI Taxonomy" id="68171"/>
    <lineage>
        <taxon>Bacteria</taxon>
        <taxon>Bacillati</taxon>
        <taxon>Actinomycetota</taxon>
        <taxon>Actinomycetes</taxon>
        <taxon>Kitasatosporales</taxon>
        <taxon>Streptomycetaceae</taxon>
        <taxon>Streptomyces</taxon>
    </lineage>
</organism>
<accession>A0A918YRJ5</accession>
<evidence type="ECO:0000256" key="1">
    <source>
        <dbReference type="SAM" id="MobiDB-lite"/>
    </source>
</evidence>
<dbReference type="Proteomes" id="UP000655443">
    <property type="component" value="Unassembled WGS sequence"/>
</dbReference>
<gene>
    <name evidence="3" type="ORF">GCM10010339_80270</name>
</gene>
<dbReference type="Pfam" id="PF13358">
    <property type="entry name" value="DDE_3"/>
    <property type="match status" value="1"/>
</dbReference>
<keyword evidence="4" id="KW-1185">Reference proteome</keyword>
<evidence type="ECO:0000259" key="2">
    <source>
        <dbReference type="Pfam" id="PF13358"/>
    </source>
</evidence>
<evidence type="ECO:0000313" key="3">
    <source>
        <dbReference type="EMBL" id="GHE13420.1"/>
    </source>
</evidence>
<dbReference type="AlphaFoldDB" id="A0A918YRJ5"/>
<reference evidence="3" key="1">
    <citation type="journal article" date="2014" name="Int. J. Syst. Evol. Microbiol.">
        <title>Complete genome sequence of Corynebacterium casei LMG S-19264T (=DSM 44701T), isolated from a smear-ripened cheese.</title>
        <authorList>
            <consortium name="US DOE Joint Genome Institute (JGI-PGF)"/>
            <person name="Walter F."/>
            <person name="Albersmeier A."/>
            <person name="Kalinowski J."/>
            <person name="Ruckert C."/>
        </authorList>
    </citation>
    <scope>NUCLEOTIDE SEQUENCE</scope>
    <source>
        <strain evidence="3">JCM 4714</strain>
    </source>
</reference>
<feature type="region of interest" description="Disordered" evidence="1">
    <location>
        <begin position="1"/>
        <end position="30"/>
    </location>
</feature>